<evidence type="ECO:0000313" key="3">
    <source>
        <dbReference type="Proteomes" id="UP001333710"/>
    </source>
</evidence>
<dbReference type="AlphaFoldDB" id="A0AA48HI88"/>
<dbReference type="EMBL" id="AP027272">
    <property type="protein sequence ID" value="BDX05171.1"/>
    <property type="molecule type" value="Genomic_DNA"/>
</dbReference>
<dbReference type="KEGG" id="pmaw:MACH26_06920"/>
<keyword evidence="1" id="KW-1133">Transmembrane helix</keyword>
<organism evidence="2 3">
    <name type="scientific">Planctobacterium marinum</name>
    <dbReference type="NCBI Taxonomy" id="1631968"/>
    <lineage>
        <taxon>Bacteria</taxon>
        <taxon>Pseudomonadati</taxon>
        <taxon>Pseudomonadota</taxon>
        <taxon>Gammaproteobacteria</taxon>
        <taxon>Alteromonadales</taxon>
        <taxon>Alteromonadaceae</taxon>
        <taxon>Planctobacterium</taxon>
    </lineage>
</organism>
<keyword evidence="1" id="KW-0472">Membrane</keyword>
<evidence type="ECO:0000256" key="1">
    <source>
        <dbReference type="SAM" id="Phobius"/>
    </source>
</evidence>
<name>A0AA48HI88_9ALTE</name>
<feature type="transmembrane region" description="Helical" evidence="1">
    <location>
        <begin position="6"/>
        <end position="26"/>
    </location>
</feature>
<accession>A0AA48HI88</accession>
<protein>
    <submittedName>
        <fullName evidence="2">Uncharacterized protein</fullName>
    </submittedName>
</protein>
<evidence type="ECO:0000313" key="2">
    <source>
        <dbReference type="EMBL" id="BDX05171.1"/>
    </source>
</evidence>
<gene>
    <name evidence="2" type="ORF">MACH26_06920</name>
</gene>
<keyword evidence="3" id="KW-1185">Reference proteome</keyword>
<dbReference type="Proteomes" id="UP001333710">
    <property type="component" value="Chromosome"/>
</dbReference>
<reference evidence="2" key="1">
    <citation type="submission" date="2023-01" db="EMBL/GenBank/DDBJ databases">
        <title>Complete genome sequence of Planctobacterium marinum strain Dej080120_11.</title>
        <authorList>
            <person name="Ueki S."/>
            <person name="Maruyama F."/>
        </authorList>
    </citation>
    <scope>NUCLEOTIDE SEQUENCE</scope>
    <source>
        <strain evidence="2">Dej080120_11</strain>
    </source>
</reference>
<keyword evidence="1" id="KW-0812">Transmembrane</keyword>
<sequence length="122" mass="14107">MSTLKSIGIVFIVFLLGVFTGTRFVWWEVDENIRNDLAGKRDQAIAHFESNAFILDGIERDLAFTSEFLASIICSQREMYLLDVSQSDYPEDRFKELMEDLKQTDEILKNYLDAQQLNKCGL</sequence>
<proteinExistence type="predicted"/>
<dbReference type="RefSeq" id="WP_338291137.1">
    <property type="nucleotide sequence ID" value="NZ_AP027272.1"/>
</dbReference>